<organism evidence="2 3">
    <name type="scientific">Macrosiphum euphorbiae</name>
    <name type="common">potato aphid</name>
    <dbReference type="NCBI Taxonomy" id="13131"/>
    <lineage>
        <taxon>Eukaryota</taxon>
        <taxon>Metazoa</taxon>
        <taxon>Ecdysozoa</taxon>
        <taxon>Arthropoda</taxon>
        <taxon>Hexapoda</taxon>
        <taxon>Insecta</taxon>
        <taxon>Pterygota</taxon>
        <taxon>Neoptera</taxon>
        <taxon>Paraneoptera</taxon>
        <taxon>Hemiptera</taxon>
        <taxon>Sternorrhyncha</taxon>
        <taxon>Aphidomorpha</taxon>
        <taxon>Aphidoidea</taxon>
        <taxon>Aphididae</taxon>
        <taxon>Macrosiphini</taxon>
        <taxon>Macrosiphum</taxon>
    </lineage>
</organism>
<evidence type="ECO:0000313" key="2">
    <source>
        <dbReference type="EMBL" id="CAI6349067.1"/>
    </source>
</evidence>
<protein>
    <recommendedName>
        <fullName evidence="4">Gustatory receptor</fullName>
    </recommendedName>
</protein>
<keyword evidence="3" id="KW-1185">Reference proteome</keyword>
<dbReference type="EMBL" id="CARXXK010000001">
    <property type="protein sequence ID" value="CAI6349067.1"/>
    <property type="molecule type" value="Genomic_DNA"/>
</dbReference>
<keyword evidence="1" id="KW-1133">Transmembrane helix</keyword>
<comment type="caution">
    <text evidence="2">The sequence shown here is derived from an EMBL/GenBank/DDBJ whole genome shotgun (WGS) entry which is preliminary data.</text>
</comment>
<feature type="transmembrane region" description="Helical" evidence="1">
    <location>
        <begin position="93"/>
        <end position="119"/>
    </location>
</feature>
<dbReference type="Proteomes" id="UP001160148">
    <property type="component" value="Unassembled WGS sequence"/>
</dbReference>
<feature type="transmembrane region" description="Helical" evidence="1">
    <location>
        <begin position="12"/>
        <end position="32"/>
    </location>
</feature>
<evidence type="ECO:0000256" key="1">
    <source>
        <dbReference type="SAM" id="Phobius"/>
    </source>
</evidence>
<name>A0AAV0W0Y6_9HEMI</name>
<accession>A0AAV0W0Y6</accession>
<keyword evidence="1" id="KW-0812">Transmembrane</keyword>
<evidence type="ECO:0008006" key="4">
    <source>
        <dbReference type="Google" id="ProtNLM"/>
    </source>
</evidence>
<gene>
    <name evidence="2" type="ORF">MEUPH1_LOCUS5672</name>
</gene>
<keyword evidence="1" id="KW-0472">Membrane</keyword>
<feature type="transmembrane region" description="Helical" evidence="1">
    <location>
        <begin position="131"/>
        <end position="155"/>
    </location>
</feature>
<evidence type="ECO:0000313" key="3">
    <source>
        <dbReference type="Proteomes" id="UP001160148"/>
    </source>
</evidence>
<reference evidence="2 3" key="1">
    <citation type="submission" date="2023-01" db="EMBL/GenBank/DDBJ databases">
        <authorList>
            <person name="Whitehead M."/>
        </authorList>
    </citation>
    <scope>NUCLEOTIDE SEQUENCE [LARGE SCALE GENOMIC DNA]</scope>
</reference>
<proteinExistence type="predicted"/>
<dbReference type="AlphaFoldDB" id="A0AAV0W0Y6"/>
<sequence>MKDIDIVAISMYFIRLGNIVDITVVISSYFYLQNLECRFQTLNNFWTQLPDGFTTVPVIVGGWSNPEIVMMLDNVRRLHSELSDLLRIFSISFGQILLAFFVFSYIDIIFKFFISIHFIGLTNWTVSVNAVLVKLITFLVYLQDSIFVMSIIIAASRVKDTVNMTDIIDDTCLHSI</sequence>